<evidence type="ECO:0000313" key="5">
    <source>
        <dbReference type="Proteomes" id="UP000305238"/>
    </source>
</evidence>
<dbReference type="Proteomes" id="UP000305238">
    <property type="component" value="Unassembled WGS sequence"/>
</dbReference>
<evidence type="ECO:0000259" key="2">
    <source>
        <dbReference type="Pfam" id="PF26381"/>
    </source>
</evidence>
<reference evidence="4 5" key="1">
    <citation type="submission" date="2019-05" db="EMBL/GenBank/DDBJ databases">
        <title>Draft genome sequence of Actinomadura geliboluensis A8036.</title>
        <authorList>
            <person name="Saricaoglu S."/>
            <person name="Isik K."/>
        </authorList>
    </citation>
    <scope>NUCLEOTIDE SEQUENCE [LARGE SCALE GENOMIC DNA]</scope>
    <source>
        <strain evidence="4 5">A8036</strain>
    </source>
</reference>
<comment type="caution">
    <text evidence="4">The sequence shown here is derived from an EMBL/GenBank/DDBJ whole genome shotgun (WGS) entry which is preliminary data.</text>
</comment>
<evidence type="ECO:0000259" key="3">
    <source>
        <dbReference type="Pfam" id="PF26382"/>
    </source>
</evidence>
<feature type="domain" description="ATPase PglY 5th" evidence="2">
    <location>
        <begin position="843"/>
        <end position="941"/>
    </location>
</feature>
<evidence type="ECO:0000313" key="4">
    <source>
        <dbReference type="EMBL" id="TMR42118.1"/>
    </source>
</evidence>
<dbReference type="InterPro" id="IPR058748">
    <property type="entry name" value="PglY_5th"/>
</dbReference>
<name>A0A5S4HA34_9ACTN</name>
<feature type="domain" description="ATPase PglY C-terminal" evidence="3">
    <location>
        <begin position="985"/>
        <end position="1160"/>
    </location>
</feature>
<accession>A0A5S4HA34</accession>
<evidence type="ECO:0000256" key="1">
    <source>
        <dbReference type="SAM" id="MobiDB-lite"/>
    </source>
</evidence>
<gene>
    <name evidence="4" type="ORF">ETD96_02095</name>
</gene>
<dbReference type="EMBL" id="VCKZ01000006">
    <property type="protein sequence ID" value="TMR42118.1"/>
    <property type="molecule type" value="Genomic_DNA"/>
</dbReference>
<dbReference type="Pfam" id="PF26381">
    <property type="entry name" value="BREX_PglY_5th"/>
    <property type="match status" value="1"/>
</dbReference>
<keyword evidence="5" id="KW-1185">Reference proteome</keyword>
<dbReference type="RefSeq" id="WP_138633114.1">
    <property type="nucleotide sequence ID" value="NZ_VCKZ01000006.1"/>
</dbReference>
<organism evidence="4 5">
    <name type="scientific">Actinomadura geliboluensis</name>
    <dbReference type="NCBI Taxonomy" id="882440"/>
    <lineage>
        <taxon>Bacteria</taxon>
        <taxon>Bacillati</taxon>
        <taxon>Actinomycetota</taxon>
        <taxon>Actinomycetes</taxon>
        <taxon>Streptosporangiales</taxon>
        <taxon>Thermomonosporaceae</taxon>
        <taxon>Actinomadura</taxon>
    </lineage>
</organism>
<dbReference type="OrthoDB" id="3201900at2"/>
<feature type="compositionally biased region" description="Pro residues" evidence="1">
    <location>
        <begin position="1163"/>
        <end position="1176"/>
    </location>
</feature>
<protein>
    <submittedName>
        <fullName evidence="4">Phage resistance protein</fullName>
    </submittedName>
</protein>
<feature type="region of interest" description="Disordered" evidence="1">
    <location>
        <begin position="1157"/>
        <end position="1183"/>
    </location>
</feature>
<dbReference type="AlphaFoldDB" id="A0A5S4HA34"/>
<proteinExistence type="predicted"/>
<sequence>MAVQLLRDLIDIPERVLAGDFVLMLSKGVEADSTVRDYVVTDQLKGCFDEALGIIQSTVEGRQSRAVYLDGSFGSGKSHFMAVLHAILRGESEALQKKGLKDVVSEHRDWLKGRKFLLVPFHMIEAVSLESAVLGGYVRHVQEARPDAPLPAVYRDEGILADARELRQTLGDDAFIAGMSAGTEEEQEWDAVGWTSATLDSALAAPPGDPERRRLVGDLLRTHFKRYAQAVSGTDSFIELDRGLSEISRHAKNVLGYDAIVLLLDELVLWLSGYIGDISRVQTEAQKVSKLVESAEHDRPAPIVSFVPRQRDLRDLVGRDVAGATTASLFDTLKYWDGRFDTIKLEDRNLPAVVKARLLRPKSVEAEKTLDTAFERVTNARSDVWDALLDAQGGASDAEAFRATYPFSPAFLHAMVDISSALQRQRTALKLMQQLLVDYRDVLPVGQLMPMGAIYDVLARGADRPFTDKLRGEFEQAKNFYTGRLLPYLLDKHGLTPEQVAKLPSRHAFRADDLVVKTLLLAALVPNVPALRALTAGRLAALNHGSIVTMLPGQDRVMVAKTLRDLAGEFGEFQVSGGDDPMVEVSLIRVDTAGILRQVANVDDDAAKRRLVKAMLWKEFEAQDKGEFVTTRPIIWKGTERIVELVFGNVRDRERLPDPQFEPEMPDALRVIVDYPFDEGDKGPAEDRRRLRELQEKPDPPLTLAWVPSFLSRARLMELGDLIRINYLLERTDRLDELTATLTANDREHARTQLRNRQAALRDKLLAALRRAYGLASPEEADLGARSEDPVIALDSRLELRTPAGVAFGDALQRICGQLLDHAYPKHPDFDPTGRRQVIRRSEITTVLRTVEEAVQNRVGRLEVPRTDVPVLKRIAHPAQIATVSEVFVLRDDWKMLLGRKAAQSGRPVHEVRVRDVRGWILDEQPGLPPLIVDLIIACYALQDNRSWFRGDQQIPPQEPGEIQSDMVLRRQELPSEEEFRRAGERADAIFNVARQPVNTARAVQSIAQAVRRQAGDLLNDCETLVTIVTGHRDTLGLDDDSPRFATTKATTRLLDQLAAESDPTKLLKKLAAADLSADGEVYRAVLTSARDLVGTLPGLQWRILDQLPALAARTGPKQERAAALLERLRNAARHDEYTVPLKDRLREIESLAVDLIVDDPDPGPPPPPPPPPPPAGAKTMRVPASKVAHVAEEMCVDAAANPGAIYEITWRIVDA</sequence>
<dbReference type="Pfam" id="PF26382">
    <property type="entry name" value="BREX_PglY_6th"/>
    <property type="match status" value="1"/>
</dbReference>
<dbReference type="InterPro" id="IPR058747">
    <property type="entry name" value="PglY_C"/>
</dbReference>